<dbReference type="SUPFAM" id="SSF82153">
    <property type="entry name" value="FAS1 domain"/>
    <property type="match status" value="1"/>
</dbReference>
<dbReference type="InterPro" id="IPR000782">
    <property type="entry name" value="FAS1_domain"/>
</dbReference>
<feature type="chain" id="PRO_5042940020" evidence="1">
    <location>
        <begin position="20"/>
        <end position="163"/>
    </location>
</feature>
<evidence type="ECO:0000313" key="3">
    <source>
        <dbReference type="EMBL" id="WZU62679.1"/>
    </source>
</evidence>
<evidence type="ECO:0000259" key="2">
    <source>
        <dbReference type="PROSITE" id="PS50213"/>
    </source>
</evidence>
<dbReference type="PROSITE" id="PS51257">
    <property type="entry name" value="PROKAR_LIPOPROTEIN"/>
    <property type="match status" value="1"/>
</dbReference>
<accession>A0AAN0M0B3</accession>
<dbReference type="Pfam" id="PF02469">
    <property type="entry name" value="Fasciclin"/>
    <property type="match status" value="1"/>
</dbReference>
<keyword evidence="1" id="KW-0732">Signal</keyword>
<sequence length="163" mass="16739">MNRRFAIKSTILAAGVAVAAACAPMMESEPDIVDIAASNGNFNTLVAAVTAAGLVDTLKGEGPFTVFAPTDEAFAKLPAGTVDTLLMPENIDQLTAILTYHVVPGAVTSDQLAGQRLSVATVNGEEVHIDGRNGVTVENATVTTADIIASNGVIHVIDTVLLP</sequence>
<protein>
    <submittedName>
        <fullName evidence="3">Fasciclin domain-containing protein</fullName>
    </submittedName>
</protein>
<dbReference type="InterPro" id="IPR050904">
    <property type="entry name" value="Adhesion/Biosynth-related"/>
</dbReference>
<dbReference type="InterPro" id="IPR036378">
    <property type="entry name" value="FAS1_dom_sf"/>
</dbReference>
<dbReference type="Proteomes" id="UP001451782">
    <property type="component" value="Chromosome"/>
</dbReference>
<dbReference type="GO" id="GO:0005615">
    <property type="term" value="C:extracellular space"/>
    <property type="evidence" value="ECO:0007669"/>
    <property type="project" value="TreeGrafter"/>
</dbReference>
<gene>
    <name evidence="3" type="ORF">AABB28_12385</name>
</gene>
<evidence type="ECO:0000313" key="4">
    <source>
        <dbReference type="Proteomes" id="UP001451782"/>
    </source>
</evidence>
<feature type="signal peptide" evidence="1">
    <location>
        <begin position="1"/>
        <end position="19"/>
    </location>
</feature>
<feature type="domain" description="FAS1" evidence="2">
    <location>
        <begin position="29"/>
        <end position="161"/>
    </location>
</feature>
<dbReference type="RefSeq" id="WP_342069082.1">
    <property type="nucleotide sequence ID" value="NZ_CP151762.1"/>
</dbReference>
<dbReference type="PROSITE" id="PS50213">
    <property type="entry name" value="FAS1"/>
    <property type="match status" value="1"/>
</dbReference>
<dbReference type="AlphaFoldDB" id="A0AAN0M0B3"/>
<dbReference type="EMBL" id="CP151762">
    <property type="protein sequence ID" value="WZU62679.1"/>
    <property type="molecule type" value="Genomic_DNA"/>
</dbReference>
<proteinExistence type="predicted"/>
<organism evidence="3 4">
    <name type="scientific">Yoonia algicola</name>
    <dbReference type="NCBI Taxonomy" id="3137368"/>
    <lineage>
        <taxon>Bacteria</taxon>
        <taxon>Pseudomonadati</taxon>
        <taxon>Pseudomonadota</taxon>
        <taxon>Alphaproteobacteria</taxon>
        <taxon>Rhodobacterales</taxon>
        <taxon>Paracoccaceae</taxon>
        <taxon>Yoonia</taxon>
    </lineage>
</organism>
<dbReference type="PANTHER" id="PTHR10900">
    <property type="entry name" value="PERIOSTIN-RELATED"/>
    <property type="match status" value="1"/>
</dbReference>
<dbReference type="Gene3D" id="2.30.180.10">
    <property type="entry name" value="FAS1 domain"/>
    <property type="match status" value="1"/>
</dbReference>
<dbReference type="KEGG" id="yag:AABB28_12385"/>
<name>A0AAN0M0B3_9RHOB</name>
<reference evidence="3 4" key="1">
    <citation type="submission" date="2024-04" db="EMBL/GenBank/DDBJ databases">
        <title>Phylogenomic analyses of a clade within the roseobacter group suggest taxonomic reassignments of species of the genera Aestuariivita, Citreicella, Loktanella, Nautella, Pelagibaca, Ruegeria, Thalassobius, Thiobacimonas and Tropicibacter, and the proposal o.</title>
        <authorList>
            <person name="Jeon C.O."/>
        </authorList>
    </citation>
    <scope>NUCLEOTIDE SEQUENCE [LARGE SCALE GENOMIC DNA]</scope>
    <source>
        <strain evidence="3 4">G8-12</strain>
    </source>
</reference>
<dbReference type="SMART" id="SM00554">
    <property type="entry name" value="FAS1"/>
    <property type="match status" value="1"/>
</dbReference>
<keyword evidence="4" id="KW-1185">Reference proteome</keyword>
<dbReference type="FunFam" id="2.30.180.10:FF:000019">
    <property type="entry name" value="Cell surface lipoprotein"/>
    <property type="match status" value="1"/>
</dbReference>
<evidence type="ECO:0000256" key="1">
    <source>
        <dbReference type="SAM" id="SignalP"/>
    </source>
</evidence>
<dbReference type="PANTHER" id="PTHR10900:SF77">
    <property type="entry name" value="FI19380P1"/>
    <property type="match status" value="1"/>
</dbReference>